<gene>
    <name evidence="2" type="ORF">CEP68_09295</name>
</gene>
<evidence type="ECO:0000256" key="1">
    <source>
        <dbReference type="SAM" id="SignalP"/>
    </source>
</evidence>
<reference evidence="3" key="1">
    <citation type="submission" date="2017-06" db="EMBL/GenBank/DDBJ databases">
        <title>FDA dAtabase for Regulatory Grade micrObial Sequences (FDA-ARGOS): Supporting development and validation of Infectious Disease Dx tests.</title>
        <authorList>
            <person name="Minogue T."/>
            <person name="Wolcott M."/>
            <person name="Wasieloski L."/>
            <person name="Aguilar W."/>
            <person name="Moore D."/>
            <person name="Tallon L."/>
            <person name="Sadzewicz L."/>
            <person name="Sengamalay N."/>
            <person name="Ott S."/>
            <person name="Godinez A."/>
            <person name="Nagaraj S."/>
            <person name="Nadendla S."/>
            <person name="Geyer C."/>
            <person name="Sichtig H."/>
        </authorList>
    </citation>
    <scope>NUCLEOTIDE SEQUENCE [LARGE SCALE GENOMIC DNA]</scope>
    <source>
        <strain evidence="3">FDAARGOS_289</strain>
    </source>
</reference>
<dbReference type="RefSeq" id="WP_066625055.1">
    <property type="nucleotide sequence ID" value="NZ_CP022048.2"/>
</dbReference>
<keyword evidence="1" id="KW-0732">Signal</keyword>
<evidence type="ECO:0000313" key="3">
    <source>
        <dbReference type="Proteomes" id="UP000197050"/>
    </source>
</evidence>
<dbReference type="Proteomes" id="UP000197050">
    <property type="component" value="Chromosome"/>
</dbReference>
<feature type="signal peptide" evidence="1">
    <location>
        <begin position="1"/>
        <end position="23"/>
    </location>
</feature>
<protein>
    <recommendedName>
        <fullName evidence="4">DUF3887 domain-containing protein</fullName>
    </recommendedName>
</protein>
<accession>A0A1Z3U8T5</accession>
<feature type="chain" id="PRO_5011258825" description="DUF3887 domain-containing protein" evidence="1">
    <location>
        <begin position="24"/>
        <end position="161"/>
    </location>
</feature>
<sequence length="161" mass="16759">MKPTLMKTAIAAAVLLAPMPALAQAAAGAVPNGFDRPAQAAAPQARPAAAPATASATASAAQAPDIARSEEALRAVIASAQGTGFDYSDFTTGLGTQIRQQEAQVVPLIKGFGAVKTVEYVKQEGEAQMFKVTFDNQVTEWLIGFDAEDKIAALLFRPAER</sequence>
<proteinExistence type="predicted"/>
<organism evidence="2 3">
    <name type="scientific">Brevundimonas vesicularis</name>
    <name type="common">Pseudomonas vesicularis</name>
    <dbReference type="NCBI Taxonomy" id="41276"/>
    <lineage>
        <taxon>Bacteria</taxon>
        <taxon>Pseudomonadati</taxon>
        <taxon>Pseudomonadota</taxon>
        <taxon>Alphaproteobacteria</taxon>
        <taxon>Caulobacterales</taxon>
        <taxon>Caulobacteraceae</taxon>
        <taxon>Brevundimonas</taxon>
    </lineage>
</organism>
<dbReference type="KEGG" id="bvc:CEP68_09295"/>
<evidence type="ECO:0008006" key="4">
    <source>
        <dbReference type="Google" id="ProtNLM"/>
    </source>
</evidence>
<name>A0A1Z3U8T5_BREVE</name>
<evidence type="ECO:0000313" key="2">
    <source>
        <dbReference type="EMBL" id="ASE39678.1"/>
    </source>
</evidence>
<dbReference type="EMBL" id="CP022048">
    <property type="protein sequence ID" value="ASE39678.1"/>
    <property type="molecule type" value="Genomic_DNA"/>
</dbReference>
<dbReference type="GeneID" id="34013622"/>
<dbReference type="AlphaFoldDB" id="A0A1Z3U8T5"/>